<name>A0A9J7MQ48_BRAFL</name>
<evidence type="ECO:0000256" key="6">
    <source>
        <dbReference type="ARBA" id="ARBA00023170"/>
    </source>
</evidence>
<keyword evidence="2" id="KW-1003">Cell membrane</keyword>
<feature type="transmembrane region" description="Helical" evidence="8">
    <location>
        <begin position="125"/>
        <end position="146"/>
    </location>
</feature>
<evidence type="ECO:0000256" key="7">
    <source>
        <dbReference type="RuleBase" id="RU000688"/>
    </source>
</evidence>
<dbReference type="PANTHER" id="PTHR24241:SF117">
    <property type="entry name" value="G-PROTEIN COUPLED RECEPTORS FAMILY 1 PROFILE DOMAIN-CONTAINING PROTEIN"/>
    <property type="match status" value="1"/>
</dbReference>
<dbReference type="PRINTS" id="PR00237">
    <property type="entry name" value="GPCRRHODOPSN"/>
</dbReference>
<dbReference type="AlphaFoldDB" id="A0A9J7MQ48"/>
<evidence type="ECO:0000313" key="11">
    <source>
        <dbReference type="RefSeq" id="XP_035675456.1"/>
    </source>
</evidence>
<keyword evidence="10" id="KW-1185">Reference proteome</keyword>
<comment type="similarity">
    <text evidence="7">Belongs to the G-protein coupled receptor 1 family.</text>
</comment>
<feature type="transmembrane region" description="Helical" evidence="8">
    <location>
        <begin position="313"/>
        <end position="335"/>
    </location>
</feature>
<feature type="transmembrane region" description="Helical" evidence="8">
    <location>
        <begin position="52"/>
        <end position="76"/>
    </location>
</feature>
<protein>
    <submittedName>
        <fullName evidence="11">Vasopressin V2 receptor-like</fullName>
    </submittedName>
</protein>
<dbReference type="GO" id="GO:0032870">
    <property type="term" value="P:cellular response to hormone stimulus"/>
    <property type="evidence" value="ECO:0000318"/>
    <property type="project" value="GO_Central"/>
</dbReference>
<dbReference type="PANTHER" id="PTHR24241">
    <property type="entry name" value="NEUROPEPTIDE RECEPTOR-RELATED G-PROTEIN COUPLED RECEPTOR"/>
    <property type="match status" value="1"/>
</dbReference>
<evidence type="ECO:0000259" key="9">
    <source>
        <dbReference type="PROSITE" id="PS50262"/>
    </source>
</evidence>
<keyword evidence="3 7" id="KW-0812">Transmembrane</keyword>
<reference evidence="10" key="1">
    <citation type="journal article" date="2020" name="Nat. Ecol. Evol.">
        <title>Deeply conserved synteny resolves early events in vertebrate evolution.</title>
        <authorList>
            <person name="Simakov O."/>
            <person name="Marletaz F."/>
            <person name="Yue J.X."/>
            <person name="O'Connell B."/>
            <person name="Jenkins J."/>
            <person name="Brandt A."/>
            <person name="Calef R."/>
            <person name="Tung C.H."/>
            <person name="Huang T.K."/>
            <person name="Schmutz J."/>
            <person name="Satoh N."/>
            <person name="Yu J.K."/>
            <person name="Putnam N.H."/>
            <person name="Green R.E."/>
            <person name="Rokhsar D.S."/>
        </authorList>
    </citation>
    <scope>NUCLEOTIDE SEQUENCE [LARGE SCALE GENOMIC DNA]</scope>
    <source>
        <strain evidence="10">S238N-H82</strain>
    </source>
</reference>
<evidence type="ECO:0000256" key="4">
    <source>
        <dbReference type="ARBA" id="ARBA00022989"/>
    </source>
</evidence>
<keyword evidence="7" id="KW-0297">G-protein coupled receptor</keyword>
<dbReference type="Proteomes" id="UP000001554">
    <property type="component" value="Chromosome 5"/>
</dbReference>
<dbReference type="GO" id="GO:0005886">
    <property type="term" value="C:plasma membrane"/>
    <property type="evidence" value="ECO:0000318"/>
    <property type="project" value="GO_Central"/>
</dbReference>
<dbReference type="Pfam" id="PF00001">
    <property type="entry name" value="7tm_1"/>
    <property type="match status" value="1"/>
</dbReference>
<dbReference type="InterPro" id="IPR017452">
    <property type="entry name" value="GPCR_Rhodpsn_7TM"/>
</dbReference>
<dbReference type="OrthoDB" id="5987909at2759"/>
<keyword evidence="7" id="KW-0807">Transducer</keyword>
<evidence type="ECO:0000313" key="10">
    <source>
        <dbReference type="Proteomes" id="UP000001554"/>
    </source>
</evidence>
<keyword evidence="6 7" id="KW-0675">Receptor</keyword>
<evidence type="ECO:0000256" key="8">
    <source>
        <dbReference type="SAM" id="Phobius"/>
    </source>
</evidence>
<evidence type="ECO:0000256" key="5">
    <source>
        <dbReference type="ARBA" id="ARBA00023136"/>
    </source>
</evidence>
<dbReference type="OMA" id="EQRAMSC"/>
<proteinExistence type="inferred from homology"/>
<dbReference type="Gene3D" id="1.20.1070.10">
    <property type="entry name" value="Rhodopsin 7-helix transmembrane proteins"/>
    <property type="match status" value="1"/>
</dbReference>
<keyword evidence="5 8" id="KW-0472">Membrane</keyword>
<evidence type="ECO:0000256" key="2">
    <source>
        <dbReference type="ARBA" id="ARBA00022475"/>
    </source>
</evidence>
<feature type="transmembrane region" description="Helical" evidence="8">
    <location>
        <begin position="88"/>
        <end position="113"/>
    </location>
</feature>
<sequence length="433" mass="48182">MFHNITMDFPPPTTPVANVDTTTTMPESTVWNATASGIQDMSIWTAPVVQRVATLSVLMVLSLAGNGVIILVVSAAGVKKGLNRVNIFILHLAIGDICVCVVTMTSEIVFVAFGQWVLGPVLCKIIVYGQVVTLASTTFILTAMSLDRHQAITDPMNVAADPERKAKRMILVAWLMAFLVAVPQLFIFLQQEKEGPDGVITHRCVSQGYTAEWQRQVYVTWMAVYVLVAPAVIITCCYVRIVRTVWQTDREQRAMSCRRQRGMRRTGSTISSAKIKTIKMTICIIIGFVTCWTPYFVVTLYEVYTGKSLPEVAYVVAETMALFNSAFNPIIYGFFNLNVKNTLLSMLPCSWADGTWSRPSSLYKTEDTYTDPFFMRRSFHRLSRSSSIRRKVSGNRRATLAIEMDNLQARRHSSPVNNGKMVLSANGLGKAAV</sequence>
<evidence type="ECO:0000256" key="3">
    <source>
        <dbReference type="ARBA" id="ARBA00022692"/>
    </source>
</evidence>
<dbReference type="GO" id="GO:0007186">
    <property type="term" value="P:G protein-coupled receptor signaling pathway"/>
    <property type="evidence" value="ECO:0000318"/>
    <property type="project" value="GO_Central"/>
</dbReference>
<evidence type="ECO:0000256" key="1">
    <source>
        <dbReference type="ARBA" id="ARBA00004651"/>
    </source>
</evidence>
<feature type="domain" description="G-protein coupled receptors family 1 profile" evidence="9">
    <location>
        <begin position="65"/>
        <end position="332"/>
    </location>
</feature>
<reference evidence="11" key="2">
    <citation type="submission" date="2025-08" db="UniProtKB">
        <authorList>
            <consortium name="RefSeq"/>
        </authorList>
    </citation>
    <scope>IDENTIFICATION</scope>
    <source>
        <strain evidence="11">S238N-H82</strain>
        <tissue evidence="11">Testes</tissue>
    </source>
</reference>
<feature type="transmembrane region" description="Helical" evidence="8">
    <location>
        <begin position="169"/>
        <end position="189"/>
    </location>
</feature>
<comment type="subcellular location">
    <subcellularLocation>
        <location evidence="1">Cell membrane</location>
        <topology evidence="1">Multi-pass membrane protein</topology>
    </subcellularLocation>
</comment>
<organism evidence="10 11">
    <name type="scientific">Branchiostoma floridae</name>
    <name type="common">Florida lancelet</name>
    <name type="synonym">Amphioxus</name>
    <dbReference type="NCBI Taxonomy" id="7739"/>
    <lineage>
        <taxon>Eukaryota</taxon>
        <taxon>Metazoa</taxon>
        <taxon>Chordata</taxon>
        <taxon>Cephalochordata</taxon>
        <taxon>Leptocardii</taxon>
        <taxon>Amphioxiformes</taxon>
        <taxon>Branchiostomatidae</taxon>
        <taxon>Branchiostoma</taxon>
    </lineage>
</organism>
<dbReference type="PROSITE" id="PS00237">
    <property type="entry name" value="G_PROTEIN_RECEP_F1_1"/>
    <property type="match status" value="1"/>
</dbReference>
<dbReference type="CDD" id="cd14986">
    <property type="entry name" value="7tmA_Vasopressin-like"/>
    <property type="match status" value="1"/>
</dbReference>
<feature type="transmembrane region" description="Helical" evidence="8">
    <location>
        <begin position="218"/>
        <end position="241"/>
    </location>
</feature>
<gene>
    <name evidence="11" type="primary">LOC118415182</name>
</gene>
<dbReference type="PROSITE" id="PS50262">
    <property type="entry name" value="G_PROTEIN_RECEP_F1_2"/>
    <property type="match status" value="1"/>
</dbReference>
<dbReference type="FunFam" id="1.20.1070.10:FF:001326">
    <property type="entry name" value="Uncharacterized protein"/>
    <property type="match status" value="1"/>
</dbReference>
<dbReference type="KEGG" id="bfo:118415182"/>
<keyword evidence="4 8" id="KW-1133">Transmembrane helix</keyword>
<accession>A0A9J7MQ48</accession>
<dbReference type="SUPFAM" id="SSF81321">
    <property type="entry name" value="Family A G protein-coupled receptor-like"/>
    <property type="match status" value="1"/>
</dbReference>
<dbReference type="GeneID" id="118415182"/>
<dbReference type="RefSeq" id="XP_035675456.1">
    <property type="nucleotide sequence ID" value="XM_035819563.1"/>
</dbReference>
<dbReference type="InterPro" id="IPR000276">
    <property type="entry name" value="GPCR_Rhodpsn"/>
</dbReference>
<dbReference type="GO" id="GO:0004930">
    <property type="term" value="F:G protein-coupled receptor activity"/>
    <property type="evidence" value="ECO:0000318"/>
    <property type="project" value="GO_Central"/>
</dbReference>
<feature type="transmembrane region" description="Helical" evidence="8">
    <location>
        <begin position="280"/>
        <end position="301"/>
    </location>
</feature>